<organism evidence="1 2">
    <name type="scientific">Flagellimonas maritima</name>
    <dbReference type="NCBI Taxonomy" id="1383885"/>
    <lineage>
        <taxon>Bacteria</taxon>
        <taxon>Pseudomonadati</taxon>
        <taxon>Bacteroidota</taxon>
        <taxon>Flavobacteriia</taxon>
        <taxon>Flavobacteriales</taxon>
        <taxon>Flavobacteriaceae</taxon>
        <taxon>Flagellimonas</taxon>
    </lineage>
</organism>
<dbReference type="Proteomes" id="UP000248536">
    <property type="component" value="Chromosome"/>
</dbReference>
<sequence>MEAIVIHIFIPLADLCEHITSSFKVSYFILIVKPVSNYFE</sequence>
<accession>A0A2Z4LU14</accession>
<dbReference type="KEGG" id="spon:HME9304_02245"/>
<dbReference type="AlphaFoldDB" id="A0A2Z4LU14"/>
<gene>
    <name evidence="1" type="ORF">HME9304_02245</name>
</gene>
<keyword evidence="2" id="KW-1185">Reference proteome</keyword>
<evidence type="ECO:0000313" key="1">
    <source>
        <dbReference type="EMBL" id="AWX45233.1"/>
    </source>
</evidence>
<name>A0A2Z4LU14_9FLAO</name>
<proteinExistence type="predicted"/>
<reference evidence="1 2" key="1">
    <citation type="submission" date="2018-06" db="EMBL/GenBank/DDBJ databases">
        <title>Spongiibacterium sp. HME9304 Genome sequencing and assembly.</title>
        <authorList>
            <person name="Kang H."/>
            <person name="Kim H."/>
            <person name="Joh K."/>
        </authorList>
    </citation>
    <scope>NUCLEOTIDE SEQUENCE [LARGE SCALE GENOMIC DNA]</scope>
    <source>
        <strain evidence="1 2">HME9304</strain>
    </source>
</reference>
<dbReference type="EMBL" id="CP030104">
    <property type="protein sequence ID" value="AWX45233.1"/>
    <property type="molecule type" value="Genomic_DNA"/>
</dbReference>
<protein>
    <submittedName>
        <fullName evidence="1">Uncharacterized protein</fullName>
    </submittedName>
</protein>
<evidence type="ECO:0000313" key="2">
    <source>
        <dbReference type="Proteomes" id="UP000248536"/>
    </source>
</evidence>